<dbReference type="PANTHER" id="PTHR15272">
    <property type="entry name" value="CHROMATIN ASSEMBLY FACTOR 1 SUBUNIT A CAF-1 SUBUNIT A"/>
    <property type="match status" value="1"/>
</dbReference>
<evidence type="ECO:0000256" key="4">
    <source>
        <dbReference type="ARBA" id="ARBA00023242"/>
    </source>
</evidence>
<keyword evidence="4" id="KW-0539">Nucleus</keyword>
<feature type="compositionally biased region" description="Polar residues" evidence="5">
    <location>
        <begin position="43"/>
        <end position="59"/>
    </location>
</feature>
<dbReference type="RefSeq" id="XP_047763892.1">
    <property type="nucleotide sequence ID" value="XM_047905801.1"/>
</dbReference>
<evidence type="ECO:0000256" key="5">
    <source>
        <dbReference type="SAM" id="MobiDB-lite"/>
    </source>
</evidence>
<dbReference type="InterPro" id="IPR022043">
    <property type="entry name" value="CAF1A_DD"/>
</dbReference>
<dbReference type="GO" id="GO:0006281">
    <property type="term" value="P:DNA repair"/>
    <property type="evidence" value="ECO:0007669"/>
    <property type="project" value="UniProtKB-KW"/>
</dbReference>
<dbReference type="OMA" id="YENVRPP"/>
<feature type="compositionally biased region" description="Low complexity" evidence="5">
    <location>
        <begin position="64"/>
        <end position="76"/>
    </location>
</feature>
<evidence type="ECO:0000256" key="2">
    <source>
        <dbReference type="ARBA" id="ARBA00022763"/>
    </source>
</evidence>
<reference evidence="8" key="1">
    <citation type="submission" date="2021-12" db="EMBL/GenBank/DDBJ databases">
        <authorList>
            <person name="Zaccaron A."/>
            <person name="Stergiopoulos I."/>
        </authorList>
    </citation>
    <scope>NUCLEOTIDE SEQUENCE</scope>
    <source>
        <strain evidence="8">Race5_Kim</strain>
    </source>
</reference>
<dbReference type="GO" id="GO:0033186">
    <property type="term" value="C:CAF-1 complex"/>
    <property type="evidence" value="ECO:0007669"/>
    <property type="project" value="TreeGrafter"/>
</dbReference>
<dbReference type="EMBL" id="CP090168">
    <property type="protein sequence ID" value="UJO19526.1"/>
    <property type="molecule type" value="Genomic_DNA"/>
</dbReference>
<feature type="region of interest" description="Disordered" evidence="5">
    <location>
        <begin position="1"/>
        <end position="287"/>
    </location>
</feature>
<keyword evidence="3" id="KW-0234">DNA repair</keyword>
<evidence type="ECO:0000313" key="9">
    <source>
        <dbReference type="Proteomes" id="UP000756132"/>
    </source>
</evidence>
<feature type="compositionally biased region" description="Basic residues" evidence="5">
    <location>
        <begin position="425"/>
        <end position="434"/>
    </location>
</feature>
<feature type="compositionally biased region" description="Acidic residues" evidence="5">
    <location>
        <begin position="444"/>
        <end position="488"/>
    </location>
</feature>
<sequence length="696" mass="77150">MDDIVSSPPAPNPKKRPSPEDESPGEKPLNLKGTQFMMPTPPDTDNSSNTSPDGSANNDAHNRAASPAPSSSALSSTVDIVSEHALPSSKTTTGPPTAAAASPSGPPPAKRRKLTPSEKLEKQQVKEAAERERAAAKARKDEEKRLKDEEKRKKDEEKAELKRAQDEEKRRKAEEKDAKKREKEVEEERKTQEKEAKKREQEAKKRQQEEEKLKKERSQLRLASFFQKPATPAKTASPDNDENQPRARRRSLSLEQYDVVADRIGSPVKGTPPPVSEKKPSAQKPAVSAYHRAFLPFELQSHSRMAVTQKEASEAAQEIFDRELKNPSLQEQYDLGMISTYQGYAELGHYFPGERDLDRGLNFPATRDIVDRIQGTANQPIDLTKGQSSRPAVEILRDLPTKHLHFAEDVRPPYCGTYNKIRSPGTRRKVRRNPFTRARPDTNYDYDSEAEWEEPEEGDEEVLSDEEDEADSQADADDIEGFLDDEDDTAKSKRKMITGELVPESTGLCWAKEKGRISVVESIEVEAQPEELHGMSMGVLLPGLAGKTIDPFSTVYWDPPAASQAPGLFVNDRPASTMAPPRPPLQPRLNPNGTLDKGHDFIGATQGVKGPITSVAALQGAKRGPKPAPKTLSKEDLEEFKEAVVGSPIGKLELQKGLKTRFPKMTNEVIKETLSSQFAQVGKGKADKRWVFVGQS</sequence>
<comment type="subcellular location">
    <subcellularLocation>
        <location evidence="1">Nucleus</location>
    </subcellularLocation>
</comment>
<keyword evidence="9" id="KW-1185">Reference proteome</keyword>
<dbReference type="KEGG" id="ffu:CLAFUR5_06653"/>
<dbReference type="PANTHER" id="PTHR15272:SF0">
    <property type="entry name" value="CHROMATIN ASSEMBLY FACTOR 1 SUBUNIT A"/>
    <property type="match status" value="1"/>
</dbReference>
<feature type="compositionally biased region" description="Basic and acidic residues" evidence="5">
    <location>
        <begin position="115"/>
        <end position="219"/>
    </location>
</feature>
<dbReference type="GO" id="GO:0006334">
    <property type="term" value="P:nucleosome assembly"/>
    <property type="evidence" value="ECO:0007669"/>
    <property type="project" value="TreeGrafter"/>
</dbReference>
<feature type="compositionally biased region" description="Low complexity" evidence="5">
    <location>
        <begin position="87"/>
        <end position="103"/>
    </location>
</feature>
<evidence type="ECO:0000259" key="6">
    <source>
        <dbReference type="Pfam" id="PF12253"/>
    </source>
</evidence>
<evidence type="ECO:0000313" key="8">
    <source>
        <dbReference type="EMBL" id="UJO19526.1"/>
    </source>
</evidence>
<dbReference type="Pfam" id="PF12253">
    <property type="entry name" value="CAF1A_dimeriz"/>
    <property type="match status" value="1"/>
</dbReference>
<evidence type="ECO:0000256" key="1">
    <source>
        <dbReference type="ARBA" id="ARBA00004123"/>
    </source>
</evidence>
<evidence type="ECO:0000259" key="7">
    <source>
        <dbReference type="Pfam" id="PF21796"/>
    </source>
</evidence>
<reference evidence="8" key="2">
    <citation type="journal article" date="2022" name="Microb. Genom.">
        <title>A chromosome-scale genome assembly of the tomato pathogen Cladosporium fulvum reveals a compartmentalized genome architecture and the presence of a dispensable chromosome.</title>
        <authorList>
            <person name="Zaccaron A.Z."/>
            <person name="Chen L.H."/>
            <person name="Samaras A."/>
            <person name="Stergiopoulos I."/>
        </authorList>
    </citation>
    <scope>NUCLEOTIDE SEQUENCE</scope>
    <source>
        <strain evidence="8">Race5_Kim</strain>
    </source>
</reference>
<accession>A0A9Q8URA8</accession>
<evidence type="ECO:0008006" key="10">
    <source>
        <dbReference type="Google" id="ProtNLM"/>
    </source>
</evidence>
<dbReference type="Pfam" id="PF21796">
    <property type="entry name" value="Cac1_C"/>
    <property type="match status" value="1"/>
</dbReference>
<keyword evidence="2" id="KW-0227">DNA damage</keyword>
<feature type="domain" description="Chromatin assembly factor 1 subunit A dimerization" evidence="6">
    <location>
        <begin position="402"/>
        <end position="477"/>
    </location>
</feature>
<organism evidence="8 9">
    <name type="scientific">Passalora fulva</name>
    <name type="common">Tomato leaf mold</name>
    <name type="synonym">Cladosporium fulvum</name>
    <dbReference type="NCBI Taxonomy" id="5499"/>
    <lineage>
        <taxon>Eukaryota</taxon>
        <taxon>Fungi</taxon>
        <taxon>Dikarya</taxon>
        <taxon>Ascomycota</taxon>
        <taxon>Pezizomycotina</taxon>
        <taxon>Dothideomycetes</taxon>
        <taxon>Dothideomycetidae</taxon>
        <taxon>Mycosphaerellales</taxon>
        <taxon>Mycosphaerellaceae</taxon>
        <taxon>Fulvia</taxon>
    </lineage>
</organism>
<feature type="region of interest" description="Disordered" evidence="5">
    <location>
        <begin position="415"/>
        <end position="488"/>
    </location>
</feature>
<dbReference type="GeneID" id="71986531"/>
<dbReference type="GO" id="GO:0005634">
    <property type="term" value="C:nucleus"/>
    <property type="evidence" value="ECO:0007669"/>
    <property type="project" value="UniProtKB-SubCell"/>
</dbReference>
<dbReference type="AlphaFoldDB" id="A0A9Q8URA8"/>
<dbReference type="Proteomes" id="UP000756132">
    <property type="component" value="Chromosome 6"/>
</dbReference>
<dbReference type="OrthoDB" id="79480at2759"/>
<dbReference type="InterPro" id="IPR048800">
    <property type="entry name" value="Cac1-like_C"/>
</dbReference>
<protein>
    <recommendedName>
        <fullName evidence="10">Chromatin assembly factor 1 subunit A</fullName>
    </recommendedName>
</protein>
<gene>
    <name evidence="8" type="ORF">CLAFUR5_06653</name>
</gene>
<evidence type="ECO:0000256" key="3">
    <source>
        <dbReference type="ARBA" id="ARBA00023204"/>
    </source>
</evidence>
<name>A0A9Q8URA8_PASFU</name>
<proteinExistence type="predicted"/>
<feature type="domain" description="Chromatin assembly factor 1 subunit Cac1-like C-terminal" evidence="7">
    <location>
        <begin position="637"/>
        <end position="691"/>
    </location>
</feature>